<feature type="compositionally biased region" description="Basic and acidic residues" evidence="1">
    <location>
        <begin position="795"/>
        <end position="805"/>
    </location>
</feature>
<dbReference type="Proteomes" id="UP000015102">
    <property type="component" value="Unassembled WGS sequence"/>
</dbReference>
<feature type="compositionally biased region" description="Low complexity" evidence="1">
    <location>
        <begin position="734"/>
        <end position="743"/>
    </location>
</feature>
<evidence type="ECO:0000313" key="3">
    <source>
        <dbReference type="Proteomes" id="UP000015102"/>
    </source>
</evidence>
<evidence type="ECO:0000256" key="1">
    <source>
        <dbReference type="SAM" id="MobiDB-lite"/>
    </source>
</evidence>
<accession>T1GQJ1</accession>
<feature type="region of interest" description="Disordered" evidence="1">
    <location>
        <begin position="714"/>
        <end position="807"/>
    </location>
</feature>
<feature type="compositionally biased region" description="Basic residues" evidence="1">
    <location>
        <begin position="73"/>
        <end position="84"/>
    </location>
</feature>
<sequence>MNEYDNLIKSALKEEITEEDTAGNLGRGKDINTIIKAVDKAEKEQNSNDEKNGLNEDSKSVETKKIVKVRSDSRKKHLKKRTRKLNSLDDNSQSDDDSDEDFRTSSIDEDEEESFTAGSESSLELSLRRKKSYKKSQRYAARQRKKDKEFIVDDSDESEPLKSIWRKGKRKKILEDSEDSENEESEENSEDIDSEELCDDSTESDDKKTWKPNSKRKYACKTPAINKPVKKKVTNLENCDKGNKLKTTKNISKENLSDGSSDSLRKTRGRRFTYLEDFDDDSSDGGIKPGVQRPDTPPEEEQFPRISPIGDIDKASAGSLSTVPLSVIRQAKVLDVDFLQKKSDPSNEEDVLSDEFDDGLPEDFYPDDMDEEAIAKMMEEEDFATHQLKLAGDIIRQKKPLNSGNILKSNVNVNEDLPDINEGKFKESNDLNTNKRDDQVKLRILKELLENQFERNGKFRSELLQLKADSLRSDPIGRDQHGYSYWFTQDKDCNFRVYQEHLDENSWQIVARNREEFVNLIERLKSNELITSIEIGIIDEDSSSISCVDTKSSPPEVYNSEGIEKDNSTNMNIEEDENALKLSTLSKITIENSTSKSDVSKLPNIKLKFSNLSGQGYVENVNEKKTCLKISEVTKIIEDKENGEENKNEINNDIIEFSEVIEEEKMIVTGEGNGVECDMGNSNDDSHEIISKKKRSLIEVKSTYFVENSDLDKEKPNIEKNDESVKCQEQSIKNSSNESSDVNESNDEHQDIKSNSSDNMKNECKKQKLRSKVINVNARRKVETTRILNESSSEEETRQLMKTEVTDEISNSKENILNDNMEKEIKKQNEPKPPSLKKGKVSRKEIDTKNIIDTSETPVRQSRRIAQQKIKEEAERRKLEEVALKKMKSDFKRNKKVSDGKLTSSCSHSEQDDDSDDDNFKGKVIKKKNGIDKKRKKQGWSSGSEEQDEEEDEPEQYYDSDKRSVLKSDHEFSPESDMKIHHN</sequence>
<dbReference type="STRING" id="36166.T1GQJ1"/>
<dbReference type="EnsemblMetazoa" id="MESCA005899-RA">
    <property type="protein sequence ID" value="MESCA005899-PA"/>
    <property type="gene ID" value="MESCA005899"/>
</dbReference>
<feature type="region of interest" description="Disordered" evidence="1">
    <location>
        <begin position="343"/>
        <end position="363"/>
    </location>
</feature>
<reference evidence="2" key="2">
    <citation type="submission" date="2015-06" db="UniProtKB">
        <authorList>
            <consortium name="EnsemblMetazoa"/>
        </authorList>
    </citation>
    <scope>IDENTIFICATION</scope>
</reference>
<dbReference type="EMBL" id="CAQQ02393559">
    <property type="status" value="NOT_ANNOTATED_CDS"/>
    <property type="molecule type" value="Genomic_DNA"/>
</dbReference>
<feature type="compositionally biased region" description="Acidic residues" evidence="1">
    <location>
        <begin position="176"/>
        <end position="203"/>
    </location>
</feature>
<evidence type="ECO:0008006" key="4">
    <source>
        <dbReference type="Google" id="ProtNLM"/>
    </source>
</evidence>
<protein>
    <recommendedName>
        <fullName evidence="4">WHIM1 domain-containing protein</fullName>
    </recommendedName>
</protein>
<feature type="region of interest" description="Disordered" evidence="1">
    <location>
        <begin position="821"/>
        <end position="983"/>
    </location>
</feature>
<feature type="compositionally biased region" description="Polar residues" evidence="1">
    <location>
        <begin position="851"/>
        <end position="860"/>
    </location>
</feature>
<feature type="compositionally biased region" description="Basic and acidic residues" evidence="1">
    <location>
        <begin position="714"/>
        <end position="726"/>
    </location>
</feature>
<feature type="compositionally biased region" description="Basic and acidic residues" evidence="1">
    <location>
        <begin position="40"/>
        <end position="72"/>
    </location>
</feature>
<dbReference type="PANTHER" id="PTHR14296:SF16">
    <property type="entry name" value="REMODELING AND SPACING FACTOR 1"/>
    <property type="match status" value="1"/>
</dbReference>
<feature type="compositionally biased region" description="Acidic residues" evidence="1">
    <location>
        <begin position="346"/>
        <end position="363"/>
    </location>
</feature>
<dbReference type="EMBL" id="CAQQ02393557">
    <property type="status" value="NOT_ANNOTATED_CDS"/>
    <property type="molecule type" value="Genomic_DNA"/>
</dbReference>
<organism evidence="2 3">
    <name type="scientific">Megaselia scalaris</name>
    <name type="common">Humpbacked fly</name>
    <name type="synonym">Phora scalaris</name>
    <dbReference type="NCBI Taxonomy" id="36166"/>
    <lineage>
        <taxon>Eukaryota</taxon>
        <taxon>Metazoa</taxon>
        <taxon>Ecdysozoa</taxon>
        <taxon>Arthropoda</taxon>
        <taxon>Hexapoda</taxon>
        <taxon>Insecta</taxon>
        <taxon>Pterygota</taxon>
        <taxon>Neoptera</taxon>
        <taxon>Endopterygota</taxon>
        <taxon>Diptera</taxon>
        <taxon>Brachycera</taxon>
        <taxon>Muscomorpha</taxon>
        <taxon>Platypezoidea</taxon>
        <taxon>Phoridae</taxon>
        <taxon>Megaseliini</taxon>
        <taxon>Megaselia</taxon>
    </lineage>
</organism>
<dbReference type="HOGENOM" id="CLU_303117_0_0_1"/>
<feature type="compositionally biased region" description="Basic and acidic residues" evidence="1">
    <location>
        <begin position="959"/>
        <end position="983"/>
    </location>
</feature>
<feature type="compositionally biased region" description="Basic and acidic residues" evidence="1">
    <location>
        <begin position="869"/>
        <end position="899"/>
    </location>
</feature>
<dbReference type="EMBL" id="CAQQ02393556">
    <property type="status" value="NOT_ANNOTATED_CDS"/>
    <property type="molecule type" value="Genomic_DNA"/>
</dbReference>
<evidence type="ECO:0000313" key="2">
    <source>
        <dbReference type="EnsemblMetazoa" id="MESCA005899-PA"/>
    </source>
</evidence>
<feature type="region of interest" description="Disordered" evidence="1">
    <location>
        <begin position="40"/>
        <end position="302"/>
    </location>
</feature>
<dbReference type="InterPro" id="IPR028938">
    <property type="entry name" value="Rsf1-like"/>
</dbReference>
<dbReference type="GO" id="GO:0042393">
    <property type="term" value="F:histone binding"/>
    <property type="evidence" value="ECO:0007669"/>
    <property type="project" value="TreeGrafter"/>
</dbReference>
<reference evidence="3" key="1">
    <citation type="submission" date="2013-02" db="EMBL/GenBank/DDBJ databases">
        <authorList>
            <person name="Hughes D."/>
        </authorList>
    </citation>
    <scope>NUCLEOTIDE SEQUENCE</scope>
    <source>
        <strain>Durham</strain>
        <strain evidence="3">NC isolate 2 -- Noor lab</strain>
    </source>
</reference>
<proteinExistence type="predicted"/>
<feature type="compositionally biased region" description="Basic residues" evidence="1">
    <location>
        <begin position="923"/>
        <end position="938"/>
    </location>
</feature>
<keyword evidence="3" id="KW-1185">Reference proteome</keyword>
<dbReference type="PANTHER" id="PTHR14296">
    <property type="entry name" value="REMODELING AND SPACING FACTOR 1"/>
    <property type="match status" value="1"/>
</dbReference>
<feature type="compositionally biased region" description="Basic residues" evidence="1">
    <location>
        <begin position="128"/>
        <end position="145"/>
    </location>
</feature>
<name>T1GQJ1_MEGSC</name>
<dbReference type="GO" id="GO:0045892">
    <property type="term" value="P:negative regulation of DNA-templated transcription"/>
    <property type="evidence" value="ECO:0007669"/>
    <property type="project" value="TreeGrafter"/>
</dbReference>
<feature type="compositionally biased region" description="Basic and acidic residues" evidence="1">
    <location>
        <begin position="821"/>
        <end position="830"/>
    </location>
</feature>
<dbReference type="EMBL" id="CAQQ02393558">
    <property type="status" value="NOT_ANNOTATED_CDS"/>
    <property type="molecule type" value="Genomic_DNA"/>
</dbReference>
<feature type="compositionally biased region" description="Acidic residues" evidence="1">
    <location>
        <begin position="945"/>
        <end position="958"/>
    </location>
</feature>
<dbReference type="GO" id="GO:0031213">
    <property type="term" value="C:RSF complex"/>
    <property type="evidence" value="ECO:0007669"/>
    <property type="project" value="InterPro"/>
</dbReference>
<dbReference type="AlphaFoldDB" id="T1GQJ1"/>